<evidence type="ECO:0008006" key="7">
    <source>
        <dbReference type="Google" id="ProtNLM"/>
    </source>
</evidence>
<proteinExistence type="inferred from homology"/>
<protein>
    <recommendedName>
        <fullName evidence="7">SAM-dependent chlorinase/fluorinase</fullName>
    </recommendedName>
</protein>
<name>A0A2T4TX16_9BACT</name>
<feature type="domain" description="S-adenosyl-l-methionine hydroxide adenosyltransferase N-terminal" evidence="3">
    <location>
        <begin position="9"/>
        <end position="154"/>
    </location>
</feature>
<dbReference type="InterPro" id="IPR023228">
    <property type="entry name" value="SAM_OH_AdoTrfase_N_sf"/>
</dbReference>
<evidence type="ECO:0000313" key="5">
    <source>
        <dbReference type="EMBL" id="PTL35646.1"/>
    </source>
</evidence>
<dbReference type="OrthoDB" id="9792195at2"/>
<dbReference type="Pfam" id="PF20257">
    <property type="entry name" value="SAM_HAT_C"/>
    <property type="match status" value="1"/>
</dbReference>
<comment type="caution">
    <text evidence="5">The sequence shown here is derived from an EMBL/GenBank/DDBJ whole genome shotgun (WGS) entry which is preliminary data.</text>
</comment>
<gene>
    <name evidence="5" type="ORF">CLG94_07715</name>
</gene>
<organism evidence="5 6">
    <name type="scientific">Candidatus Methylomirabilis limnetica</name>
    <dbReference type="NCBI Taxonomy" id="2033718"/>
    <lineage>
        <taxon>Bacteria</taxon>
        <taxon>Candidatus Methylomirabilota</taxon>
        <taxon>Candidatus Methylomirabilia</taxon>
        <taxon>Candidatus Methylomirabilales</taxon>
        <taxon>Candidatus Methylomirabilaceae</taxon>
        <taxon>Candidatus Methylomirabilis</taxon>
    </lineage>
</organism>
<dbReference type="PANTHER" id="PTHR35092">
    <property type="entry name" value="CHLORINASE MJ1651"/>
    <property type="match status" value="1"/>
</dbReference>
<dbReference type="PIRSF" id="PIRSF006779">
    <property type="entry name" value="UCP006779"/>
    <property type="match status" value="1"/>
</dbReference>
<dbReference type="RefSeq" id="WP_107562339.1">
    <property type="nucleotide sequence ID" value="NZ_NVQC01000022.1"/>
</dbReference>
<sequence length="275" mass="28893">MGDQARRVVTLLTDFGLSDPFVGIMKGVILGINPHAVIVDLCHGGKAYEPSEAAFALITAYRYFPQGTIHVAVIDPGVGGPRRPILVTCDDHLFIGPDNGLLAPLAEKAGSSGVRAITATRYFLHPVSATFHGRDVFAPVAGHLSLGAKPAEFGVPIDDYVRLALPRATLSGTSLIKGEILHIDRFGNLVTNVTRTDLEHLAAGDFPMTFFVRIAGQEVPVVAYYGQVAPAAPGAVIGSTDYLEIFVNHGDASRLLGAGRGSGVVVGMKDAGDRG</sequence>
<dbReference type="SUPFAM" id="SSF102522">
    <property type="entry name" value="Bacterial fluorinating enzyme, N-terminal domain"/>
    <property type="match status" value="1"/>
</dbReference>
<dbReference type="EMBL" id="NVQC01000022">
    <property type="protein sequence ID" value="PTL35646.1"/>
    <property type="molecule type" value="Genomic_DNA"/>
</dbReference>
<comment type="similarity">
    <text evidence="2">Belongs to the SAM hydrolase / SAM-dependent halogenase family.</text>
</comment>
<evidence type="ECO:0000259" key="4">
    <source>
        <dbReference type="Pfam" id="PF20257"/>
    </source>
</evidence>
<dbReference type="InterPro" id="IPR002747">
    <property type="entry name" value="SAM_OH_AdoTrfase"/>
</dbReference>
<evidence type="ECO:0000313" key="6">
    <source>
        <dbReference type="Proteomes" id="UP000241436"/>
    </source>
</evidence>
<reference evidence="6" key="2">
    <citation type="journal article" date="2018" name="Environ. Microbiol.">
        <title>Bloom of a denitrifying methanotroph, 'Candidatus Methylomirabilis limnetica', in a deep stratified lake.</title>
        <authorList>
            <person name="Graf J.S."/>
            <person name="Mayr M.J."/>
            <person name="Marchant H.K."/>
            <person name="Tienken D."/>
            <person name="Hach P.F."/>
            <person name="Brand A."/>
            <person name="Schubert C.J."/>
            <person name="Kuypers M.M."/>
            <person name="Milucka J."/>
        </authorList>
    </citation>
    <scope>NUCLEOTIDE SEQUENCE [LARGE SCALE GENOMIC DNA]</scope>
    <source>
        <strain evidence="6">Zug</strain>
    </source>
</reference>
<feature type="domain" description="S-adenosyl-l-methionine hydroxide adenosyltransferase C-terminal" evidence="4">
    <location>
        <begin position="178"/>
        <end position="264"/>
    </location>
</feature>
<reference evidence="5 6" key="1">
    <citation type="submission" date="2017-09" db="EMBL/GenBank/DDBJ databases">
        <title>Bloom of a denitrifying methanotroph, Candidatus Methylomirabilis limnetica, in a deep stratified lake.</title>
        <authorList>
            <person name="Graf J.S."/>
            <person name="Marchant H.K."/>
            <person name="Tienken D."/>
            <person name="Hach P.F."/>
            <person name="Brand A."/>
            <person name="Schubert C.J."/>
            <person name="Kuypers M.M."/>
            <person name="Milucka J."/>
        </authorList>
    </citation>
    <scope>NUCLEOTIDE SEQUENCE [LARGE SCALE GENOMIC DNA]</scope>
    <source>
        <strain evidence="5 6">Zug</strain>
    </source>
</reference>
<dbReference type="SUPFAM" id="SSF101852">
    <property type="entry name" value="Bacterial fluorinating enzyme, C-terminal domain"/>
    <property type="match status" value="1"/>
</dbReference>
<evidence type="ECO:0000256" key="2">
    <source>
        <dbReference type="ARBA" id="ARBA00024035"/>
    </source>
</evidence>
<evidence type="ECO:0000256" key="1">
    <source>
        <dbReference type="ARBA" id="ARBA00022691"/>
    </source>
</evidence>
<dbReference type="InterPro" id="IPR023227">
    <property type="entry name" value="SAM_OH_AdoTrfase_C_sf"/>
</dbReference>
<dbReference type="PANTHER" id="PTHR35092:SF1">
    <property type="entry name" value="CHLORINASE MJ1651"/>
    <property type="match status" value="1"/>
</dbReference>
<dbReference type="InterPro" id="IPR046470">
    <property type="entry name" value="SAM_HAT_C"/>
</dbReference>
<dbReference type="InterPro" id="IPR046469">
    <property type="entry name" value="SAM_HAT_N"/>
</dbReference>
<dbReference type="Pfam" id="PF01887">
    <property type="entry name" value="SAM_HAT_N"/>
    <property type="match status" value="1"/>
</dbReference>
<accession>A0A2T4TX16</accession>
<keyword evidence="1" id="KW-0949">S-adenosyl-L-methionine</keyword>
<dbReference type="AlphaFoldDB" id="A0A2T4TX16"/>
<dbReference type="Gene3D" id="2.40.30.90">
    <property type="entry name" value="Bacterial fluorinating enzyme like"/>
    <property type="match status" value="1"/>
</dbReference>
<dbReference type="Proteomes" id="UP000241436">
    <property type="component" value="Unassembled WGS sequence"/>
</dbReference>
<dbReference type="Gene3D" id="3.40.50.10790">
    <property type="entry name" value="S-adenosyl-l-methionine hydroxide adenosyltransferase, N-terminal"/>
    <property type="match status" value="1"/>
</dbReference>
<keyword evidence="6" id="KW-1185">Reference proteome</keyword>
<evidence type="ECO:0000259" key="3">
    <source>
        <dbReference type="Pfam" id="PF01887"/>
    </source>
</evidence>